<dbReference type="InterPro" id="IPR027417">
    <property type="entry name" value="P-loop_NTPase"/>
</dbReference>
<dbReference type="Proteomes" id="UP000287563">
    <property type="component" value="Unassembled WGS sequence"/>
</dbReference>
<evidence type="ECO:0000259" key="1">
    <source>
        <dbReference type="Pfam" id="PF00685"/>
    </source>
</evidence>
<gene>
    <name evidence="2" type="ORF">EDI28_06210</name>
</gene>
<organism evidence="2 3">
    <name type="scientific">Photobacterium chitinilyticum</name>
    <dbReference type="NCBI Taxonomy" id="2485123"/>
    <lineage>
        <taxon>Bacteria</taxon>
        <taxon>Pseudomonadati</taxon>
        <taxon>Pseudomonadota</taxon>
        <taxon>Gammaproteobacteria</taxon>
        <taxon>Vibrionales</taxon>
        <taxon>Vibrionaceae</taxon>
        <taxon>Photobacterium</taxon>
    </lineage>
</organism>
<dbReference type="GO" id="GO:0008146">
    <property type="term" value="F:sulfotransferase activity"/>
    <property type="evidence" value="ECO:0007669"/>
    <property type="project" value="InterPro"/>
</dbReference>
<comment type="caution">
    <text evidence="2">The sequence shown here is derived from an EMBL/GenBank/DDBJ whole genome shotgun (WGS) entry which is preliminary data.</text>
</comment>
<protein>
    <recommendedName>
        <fullName evidence="1">Sulfotransferase domain-containing protein</fullName>
    </recommendedName>
</protein>
<evidence type="ECO:0000313" key="2">
    <source>
        <dbReference type="EMBL" id="RWX57602.1"/>
    </source>
</evidence>
<proteinExistence type="predicted"/>
<dbReference type="OrthoDB" id="3336394at2"/>
<reference evidence="2 3" key="1">
    <citation type="submission" date="2018-11" db="EMBL/GenBank/DDBJ databases">
        <title>Photobacterium sp. BEI247 sp. nov., a marine bacterium isolated from Yongle Blue Hole in the South China Sea.</title>
        <authorList>
            <person name="Wang X."/>
        </authorList>
    </citation>
    <scope>NUCLEOTIDE SEQUENCE [LARGE SCALE GENOMIC DNA]</scope>
    <source>
        <strain evidence="3">BEI247</strain>
    </source>
</reference>
<dbReference type="Pfam" id="PF00685">
    <property type="entry name" value="Sulfotransfer_1"/>
    <property type="match status" value="1"/>
</dbReference>
<accession>A0A3S3R3L5</accession>
<keyword evidence="3" id="KW-1185">Reference proteome</keyword>
<dbReference type="Gene3D" id="3.40.50.300">
    <property type="entry name" value="P-loop containing nucleotide triphosphate hydrolases"/>
    <property type="match status" value="1"/>
</dbReference>
<dbReference type="SUPFAM" id="SSF52540">
    <property type="entry name" value="P-loop containing nucleoside triphosphate hydrolases"/>
    <property type="match status" value="1"/>
</dbReference>
<sequence>MISSGKITLMLIGTLYCKAMDVCGKGKTVVMKTIIDSRSRVNNIFKPWFQRMRYRSQEKRIIFIFGCQRSGTTLLTHVFDRMPYSCVFGEYSPLSSKDPYQLRLNHLDEVKAIIDSSPAPLIVCKPLVESQRALEILEYFDNAQAIWLYRDYMDVASSNLVKFGPDEGARENIRPVCDSEFANSASKNWLADNVSIESQKMIEQCYHPSMNPADAAALFWYLRNEHYFTQQLDSHPRVHLLKYEQLVSQPSESLARLFELIDIPFSLPQNIIKDVHTESVRKGKTLELSPDVSVLANKMLDRLLGMSQETNKIAS</sequence>
<name>A0A3S3R3L5_9GAMM</name>
<feature type="domain" description="Sulfotransferase" evidence="1">
    <location>
        <begin position="62"/>
        <end position="287"/>
    </location>
</feature>
<evidence type="ECO:0000313" key="3">
    <source>
        <dbReference type="Proteomes" id="UP000287563"/>
    </source>
</evidence>
<dbReference type="AlphaFoldDB" id="A0A3S3R3L5"/>
<dbReference type="EMBL" id="RJLM01000001">
    <property type="protein sequence ID" value="RWX57602.1"/>
    <property type="molecule type" value="Genomic_DNA"/>
</dbReference>
<dbReference type="InterPro" id="IPR000863">
    <property type="entry name" value="Sulfotransferase_dom"/>
</dbReference>